<dbReference type="EMBL" id="CP003219">
    <property type="protein sequence ID" value="AEW93746.1"/>
    <property type="molecule type" value="Genomic_DNA"/>
</dbReference>
<dbReference type="KEGG" id="scy:SCATT_13750"/>
<name>G8WW90_STREN</name>
<evidence type="ECO:0000313" key="1">
    <source>
        <dbReference type="EMBL" id="AEW93746.1"/>
    </source>
</evidence>
<dbReference type="PATRIC" id="fig|1003195.29.peg.1381"/>
<dbReference type="AlphaFoldDB" id="G8WW90"/>
<keyword evidence="2" id="KW-1185">Reference proteome</keyword>
<dbReference type="STRING" id="1003195.SCATT_13750"/>
<dbReference type="Proteomes" id="UP000007842">
    <property type="component" value="Chromosome"/>
</dbReference>
<dbReference type="HOGENOM" id="CLU_2082359_0_0_11"/>
<evidence type="ECO:0000313" key="2">
    <source>
        <dbReference type="Proteomes" id="UP000007842"/>
    </source>
</evidence>
<organism evidence="1 2">
    <name type="scientific">Streptantibioticus cattleyicolor (strain ATCC 35852 / DSM 46488 / JCM 4925 / NBRC 14057 / NRRL 8057)</name>
    <name type="common">Streptomyces cattleya</name>
    <dbReference type="NCBI Taxonomy" id="1003195"/>
    <lineage>
        <taxon>Bacteria</taxon>
        <taxon>Bacillati</taxon>
        <taxon>Actinomycetota</taxon>
        <taxon>Actinomycetes</taxon>
        <taxon>Kitasatosporales</taxon>
        <taxon>Streptomycetaceae</taxon>
        <taxon>Streptantibioticus</taxon>
    </lineage>
</organism>
<sequence>MAVMSYYFEVGDETVWNPASRVGELYVGMLEAAAAVLKVPSGLTPGADESYIDMPVFEVLVQKMLAYRIEVGHPAMSIMLDGILPLSIMLVEKGGGTLAVTTEQERRYLTEARDKLL</sequence>
<dbReference type="Pfam" id="PF19564">
    <property type="entry name" value="DUF6086"/>
    <property type="match status" value="1"/>
</dbReference>
<gene>
    <name evidence="1" type="ordered locus">SCATT_13750</name>
</gene>
<proteinExistence type="predicted"/>
<dbReference type="InterPro" id="IPR045732">
    <property type="entry name" value="DUF6086"/>
</dbReference>
<dbReference type="eggNOG" id="ENOG5033H83">
    <property type="taxonomic scope" value="Bacteria"/>
</dbReference>
<accession>G8WW90</accession>
<reference evidence="2" key="1">
    <citation type="submission" date="2011-12" db="EMBL/GenBank/DDBJ databases">
        <title>Complete genome sequence of Streptomyces cattleya strain DSM 46488.</title>
        <authorList>
            <person name="Ou H.-Y."/>
            <person name="Li P."/>
            <person name="Zhao C."/>
            <person name="O'Hagan D."/>
            <person name="Deng Z."/>
        </authorList>
    </citation>
    <scope>NUCLEOTIDE SEQUENCE [LARGE SCALE GENOMIC DNA]</scope>
    <source>
        <strain evidence="2">ATCC 35852 / DSM 46488 / JCM 4925 / NBRC 14057 / NRRL 8057</strain>
    </source>
</reference>
<protein>
    <submittedName>
        <fullName evidence="1">Uncharacterized protein</fullName>
    </submittedName>
</protein>